<dbReference type="RefSeq" id="WP_103729256.1">
    <property type="nucleotide sequence ID" value="NZ_FXUI01000004.1"/>
</dbReference>
<proteinExistence type="predicted"/>
<keyword evidence="4" id="KW-1185">Reference proteome</keyword>
<comment type="caution">
    <text evidence="3">The sequence shown here is derived from an EMBL/GenBank/DDBJ whole genome shotgun (WGS) entry which is preliminary data.</text>
</comment>
<dbReference type="PROSITE" id="PS50889">
    <property type="entry name" value="S4"/>
    <property type="match status" value="1"/>
</dbReference>
<keyword evidence="1" id="KW-0694">RNA-binding</keyword>
<feature type="domain" description="RNA-binding S4" evidence="2">
    <location>
        <begin position="1"/>
        <end position="67"/>
    </location>
</feature>
<dbReference type="InterPro" id="IPR036986">
    <property type="entry name" value="S4_RNA-bd_sf"/>
</dbReference>
<dbReference type="SMART" id="SM00363">
    <property type="entry name" value="S4"/>
    <property type="match status" value="1"/>
</dbReference>
<evidence type="ECO:0000313" key="4">
    <source>
        <dbReference type="Proteomes" id="UP001157910"/>
    </source>
</evidence>
<dbReference type="SUPFAM" id="SSF55174">
    <property type="entry name" value="Alpha-L RNA-binding motif"/>
    <property type="match status" value="1"/>
</dbReference>
<evidence type="ECO:0000256" key="1">
    <source>
        <dbReference type="PROSITE-ProRule" id="PRU00182"/>
    </source>
</evidence>
<name>A0ABY1QD36_9SPHN</name>
<dbReference type="Proteomes" id="UP001157910">
    <property type="component" value="Unassembled WGS sequence"/>
</dbReference>
<reference evidence="3 4" key="1">
    <citation type="submission" date="2017-05" db="EMBL/GenBank/DDBJ databases">
        <authorList>
            <person name="Varghese N."/>
            <person name="Submissions S."/>
        </authorList>
    </citation>
    <scope>NUCLEOTIDE SEQUENCE [LARGE SCALE GENOMIC DNA]</scope>
    <source>
        <strain evidence="3 4">SM16</strain>
    </source>
</reference>
<dbReference type="InterPro" id="IPR002942">
    <property type="entry name" value="S4_RNA-bd"/>
</dbReference>
<sequence length="95" mass="10546">MRVDKLLWFLRLAKTRPVAQTMAEEGHMRLNGRRIDRAHQKIAVGDVLTLSIGGTVKVIEVLSLPLRRGPYSEAQGCYRVLDGRAIDPIAAPPTN</sequence>
<dbReference type="EMBL" id="FXUI01000004">
    <property type="protein sequence ID" value="SMP67780.1"/>
    <property type="molecule type" value="Genomic_DNA"/>
</dbReference>
<gene>
    <name evidence="3" type="ORF">SAMN06296065_104270</name>
</gene>
<dbReference type="Gene3D" id="3.10.290.10">
    <property type="entry name" value="RNA-binding S4 domain"/>
    <property type="match status" value="1"/>
</dbReference>
<keyword evidence="3" id="KW-0346">Stress response</keyword>
<evidence type="ECO:0000259" key="2">
    <source>
        <dbReference type="SMART" id="SM00363"/>
    </source>
</evidence>
<evidence type="ECO:0000313" key="3">
    <source>
        <dbReference type="EMBL" id="SMP67780.1"/>
    </source>
</evidence>
<protein>
    <submittedName>
        <fullName evidence="3">Ribosome-associated heat shock protein Hsp15</fullName>
    </submittedName>
</protein>
<dbReference type="Pfam" id="PF01479">
    <property type="entry name" value="S4"/>
    <property type="match status" value="1"/>
</dbReference>
<dbReference type="CDD" id="cd00165">
    <property type="entry name" value="S4"/>
    <property type="match status" value="1"/>
</dbReference>
<accession>A0ABY1QD36</accession>
<organism evidence="3 4">
    <name type="scientific">Novosphingobium panipatense</name>
    <dbReference type="NCBI Taxonomy" id="428991"/>
    <lineage>
        <taxon>Bacteria</taxon>
        <taxon>Pseudomonadati</taxon>
        <taxon>Pseudomonadota</taxon>
        <taxon>Alphaproteobacteria</taxon>
        <taxon>Sphingomonadales</taxon>
        <taxon>Sphingomonadaceae</taxon>
        <taxon>Novosphingobium</taxon>
    </lineage>
</organism>